<evidence type="ECO:0000313" key="2">
    <source>
        <dbReference type="EMBL" id="PIS08855.1"/>
    </source>
</evidence>
<sequence>MLKKVTIDSGKPDKDSLKIEKLVKDFSPKSLKKDKKKLKMVLTVLGLVLAGVGSGYFLSWNQKNTSAPTSRNLGEEAVTKGITVGVADEKTFRDSAEGKLQAGGLDGEGSHHLIRPGGETQTVYLTSSIIDLDKFVDHQVKVWGETFSAQKAAWLMDVGKLEVLE</sequence>
<keyword evidence="1" id="KW-1133">Transmembrane helix</keyword>
<accession>A0A2H0W8G3</accession>
<comment type="caution">
    <text evidence="2">The sequence shown here is derived from an EMBL/GenBank/DDBJ whole genome shotgun (WGS) entry which is preliminary data.</text>
</comment>
<dbReference type="AlphaFoldDB" id="A0A2H0W8G3"/>
<reference evidence="3" key="1">
    <citation type="submission" date="2017-09" db="EMBL/GenBank/DDBJ databases">
        <title>Depth-based differentiation of microbial function through sediment-hosted aquifers and enrichment of novel symbionts in the deep terrestrial subsurface.</title>
        <authorList>
            <person name="Probst A.J."/>
            <person name="Ladd B."/>
            <person name="Jarett J.K."/>
            <person name="Geller-Mcgrath D.E."/>
            <person name="Sieber C.M.K."/>
            <person name="Emerson J.B."/>
            <person name="Anantharaman K."/>
            <person name="Thomas B.C."/>
            <person name="Malmstrom R."/>
            <person name="Stieglmeier M."/>
            <person name="Klingl A."/>
            <person name="Woyke T."/>
            <person name="Ryan C.M."/>
            <person name="Banfield J.F."/>
        </authorList>
    </citation>
    <scope>NUCLEOTIDE SEQUENCE [LARGE SCALE GENOMIC DNA]</scope>
</reference>
<keyword evidence="1" id="KW-0812">Transmembrane</keyword>
<feature type="transmembrane region" description="Helical" evidence="1">
    <location>
        <begin position="40"/>
        <end position="60"/>
    </location>
</feature>
<protein>
    <submittedName>
        <fullName evidence="2">Uncharacterized protein</fullName>
    </submittedName>
</protein>
<gene>
    <name evidence="2" type="ORF">COT75_04590</name>
</gene>
<keyword evidence="1" id="KW-0472">Membrane</keyword>
<dbReference type="Proteomes" id="UP000230093">
    <property type="component" value="Unassembled WGS sequence"/>
</dbReference>
<evidence type="ECO:0000256" key="1">
    <source>
        <dbReference type="SAM" id="Phobius"/>
    </source>
</evidence>
<proteinExistence type="predicted"/>
<evidence type="ECO:0000313" key="3">
    <source>
        <dbReference type="Proteomes" id="UP000230093"/>
    </source>
</evidence>
<organism evidence="2 3">
    <name type="scientific">Candidatus Beckwithbacteria bacterium CG10_big_fil_rev_8_21_14_0_10_34_10</name>
    <dbReference type="NCBI Taxonomy" id="1974495"/>
    <lineage>
        <taxon>Bacteria</taxon>
        <taxon>Candidatus Beckwithiibacteriota</taxon>
    </lineage>
</organism>
<name>A0A2H0W8G3_9BACT</name>
<dbReference type="EMBL" id="PEZT01000027">
    <property type="protein sequence ID" value="PIS08855.1"/>
    <property type="molecule type" value="Genomic_DNA"/>
</dbReference>